<protein>
    <submittedName>
        <fullName evidence="2">ROK family protein</fullName>
    </submittedName>
</protein>
<dbReference type="RefSeq" id="WP_380625578.1">
    <property type="nucleotide sequence ID" value="NZ_JBHSDK010000061.1"/>
</dbReference>
<dbReference type="PANTHER" id="PTHR18964">
    <property type="entry name" value="ROK (REPRESSOR, ORF, KINASE) FAMILY"/>
    <property type="match status" value="1"/>
</dbReference>
<dbReference type="Gene3D" id="1.10.10.10">
    <property type="entry name" value="Winged helix-like DNA-binding domain superfamily/Winged helix DNA-binding domain"/>
    <property type="match status" value="1"/>
</dbReference>
<dbReference type="Pfam" id="PF00480">
    <property type="entry name" value="ROK"/>
    <property type="match status" value="1"/>
</dbReference>
<dbReference type="CDD" id="cd23763">
    <property type="entry name" value="ASKHA_ATPase_ROK"/>
    <property type="match status" value="1"/>
</dbReference>
<dbReference type="PANTHER" id="PTHR18964:SF149">
    <property type="entry name" value="BIFUNCTIONAL UDP-N-ACETYLGLUCOSAMINE 2-EPIMERASE_N-ACETYLMANNOSAMINE KINASE"/>
    <property type="match status" value="1"/>
</dbReference>
<comment type="caution">
    <text evidence="2">The sequence shown here is derived from an EMBL/GenBank/DDBJ whole genome shotgun (WGS) entry which is preliminary data.</text>
</comment>
<dbReference type="InterPro" id="IPR036390">
    <property type="entry name" value="WH_DNA-bd_sf"/>
</dbReference>
<proteinExistence type="inferred from homology"/>
<organism evidence="2 3">
    <name type="scientific">Salininema proteolyticum</name>
    <dbReference type="NCBI Taxonomy" id="1607685"/>
    <lineage>
        <taxon>Bacteria</taxon>
        <taxon>Bacillati</taxon>
        <taxon>Actinomycetota</taxon>
        <taxon>Actinomycetes</taxon>
        <taxon>Glycomycetales</taxon>
        <taxon>Glycomycetaceae</taxon>
        <taxon>Salininema</taxon>
    </lineage>
</organism>
<evidence type="ECO:0000313" key="2">
    <source>
        <dbReference type="EMBL" id="MFC4338003.1"/>
    </source>
</evidence>
<evidence type="ECO:0000256" key="1">
    <source>
        <dbReference type="ARBA" id="ARBA00006479"/>
    </source>
</evidence>
<name>A0ABV8U5N0_9ACTN</name>
<reference evidence="3" key="1">
    <citation type="journal article" date="2019" name="Int. J. Syst. Evol. Microbiol.">
        <title>The Global Catalogue of Microorganisms (GCM) 10K type strain sequencing project: providing services to taxonomists for standard genome sequencing and annotation.</title>
        <authorList>
            <consortium name="The Broad Institute Genomics Platform"/>
            <consortium name="The Broad Institute Genome Sequencing Center for Infectious Disease"/>
            <person name="Wu L."/>
            <person name="Ma J."/>
        </authorList>
    </citation>
    <scope>NUCLEOTIDE SEQUENCE [LARGE SCALE GENOMIC DNA]</scope>
    <source>
        <strain evidence="3">IBRC-M 10908</strain>
    </source>
</reference>
<evidence type="ECO:0000313" key="3">
    <source>
        <dbReference type="Proteomes" id="UP001595823"/>
    </source>
</evidence>
<gene>
    <name evidence="2" type="ORF">ACFPET_22690</name>
</gene>
<dbReference type="SUPFAM" id="SSF46785">
    <property type="entry name" value="Winged helix' DNA-binding domain"/>
    <property type="match status" value="1"/>
</dbReference>
<sequence>MQTTGRPASPAPSGSAHLLRTINERAALYHLLENDTLTRVELRKLTGLAKPTASQVMLRLLESGLAVTAGRATAKQVGPKAEVYTVNADYAFAAAATLREPDGLTVAVSDLKGRERVSASTEVDFGAVAVDRAVLDLLSETASEAGIDLDRIGAFHLAVPGAHDPHTDTISYADIPGLPEARLRTALAEGLDASIQIHNDVNAATVAERRDPDAAGGLAVLWLGGEGIGVGIDLGQGLLTGEHGAAGELGYVPAFADRSGPDDPTFQHWIGAPALIELGRTHGVEGATAAAVMAAAVEDGTRPFLEEYAARVASAVRLLGCLIDPPRIVLAGEVASAGGEALAEHVRTASGRFGERVVPSAVEGDPVAIGTLDSAYADLKARLLDTSPADGQ</sequence>
<dbReference type="Gene3D" id="3.30.420.40">
    <property type="match status" value="2"/>
</dbReference>
<dbReference type="InterPro" id="IPR043129">
    <property type="entry name" value="ATPase_NBD"/>
</dbReference>
<accession>A0ABV8U5N0</accession>
<comment type="similarity">
    <text evidence="1">Belongs to the ROK (NagC/XylR) family.</text>
</comment>
<dbReference type="InterPro" id="IPR000600">
    <property type="entry name" value="ROK"/>
</dbReference>
<dbReference type="InterPro" id="IPR036388">
    <property type="entry name" value="WH-like_DNA-bd_sf"/>
</dbReference>
<dbReference type="SUPFAM" id="SSF53067">
    <property type="entry name" value="Actin-like ATPase domain"/>
    <property type="match status" value="1"/>
</dbReference>
<dbReference type="Proteomes" id="UP001595823">
    <property type="component" value="Unassembled WGS sequence"/>
</dbReference>
<keyword evidence="3" id="KW-1185">Reference proteome</keyword>
<dbReference type="EMBL" id="JBHSDK010000061">
    <property type="protein sequence ID" value="MFC4338003.1"/>
    <property type="molecule type" value="Genomic_DNA"/>
</dbReference>